<sequence>MTAPNSTITVRNAQGDLVAVNFNRKDTMLDLRHRLEHAWGYPTAIYQAVIICGRVSEDNIQLVEDARLVCDWEQQPQGTLQITPQLSTSGSNWVGKLEARDNTATSVGQIYSVRAMRAIASGREQPPLWNTEVESAKLKDEAVMLVGEITK</sequence>
<dbReference type="InterPro" id="IPR029071">
    <property type="entry name" value="Ubiquitin-like_domsf"/>
</dbReference>
<comment type="caution">
    <text evidence="2">The sequence shown here is derived from an EMBL/GenBank/DDBJ whole genome shotgun (WGS) entry which is preliminary data.</text>
</comment>
<evidence type="ECO:0000313" key="2">
    <source>
        <dbReference type="EMBL" id="KAH6865354.1"/>
    </source>
</evidence>
<dbReference type="InterPro" id="IPR000626">
    <property type="entry name" value="Ubiquitin-like_dom"/>
</dbReference>
<reference evidence="2 3" key="1">
    <citation type="journal article" date="2021" name="Nat. Commun.">
        <title>Genetic determinants of endophytism in the Arabidopsis root mycobiome.</title>
        <authorList>
            <person name="Mesny F."/>
            <person name="Miyauchi S."/>
            <person name="Thiergart T."/>
            <person name="Pickel B."/>
            <person name="Atanasova L."/>
            <person name="Karlsson M."/>
            <person name="Huettel B."/>
            <person name="Barry K.W."/>
            <person name="Haridas S."/>
            <person name="Chen C."/>
            <person name="Bauer D."/>
            <person name="Andreopoulos W."/>
            <person name="Pangilinan J."/>
            <person name="LaButti K."/>
            <person name="Riley R."/>
            <person name="Lipzen A."/>
            <person name="Clum A."/>
            <person name="Drula E."/>
            <person name="Henrissat B."/>
            <person name="Kohler A."/>
            <person name="Grigoriev I.V."/>
            <person name="Martin F.M."/>
            <person name="Hacquard S."/>
        </authorList>
    </citation>
    <scope>NUCLEOTIDE SEQUENCE [LARGE SCALE GENOMIC DNA]</scope>
    <source>
        <strain evidence="2 3">MPI-CAGE-CH-0241</strain>
    </source>
</reference>
<dbReference type="PROSITE" id="PS50053">
    <property type="entry name" value="UBIQUITIN_2"/>
    <property type="match status" value="1"/>
</dbReference>
<gene>
    <name evidence="2" type="ORF">B0T10DRAFT_132938</name>
</gene>
<protein>
    <recommendedName>
        <fullName evidence="1">Ubiquitin-like domain-containing protein</fullName>
    </recommendedName>
</protein>
<organism evidence="2 3">
    <name type="scientific">Thelonectria olida</name>
    <dbReference type="NCBI Taxonomy" id="1576542"/>
    <lineage>
        <taxon>Eukaryota</taxon>
        <taxon>Fungi</taxon>
        <taxon>Dikarya</taxon>
        <taxon>Ascomycota</taxon>
        <taxon>Pezizomycotina</taxon>
        <taxon>Sordariomycetes</taxon>
        <taxon>Hypocreomycetidae</taxon>
        <taxon>Hypocreales</taxon>
        <taxon>Nectriaceae</taxon>
        <taxon>Thelonectria</taxon>
    </lineage>
</organism>
<proteinExistence type="predicted"/>
<evidence type="ECO:0000259" key="1">
    <source>
        <dbReference type="PROSITE" id="PS50053"/>
    </source>
</evidence>
<keyword evidence="3" id="KW-1185">Reference proteome</keyword>
<feature type="domain" description="Ubiquitin-like" evidence="1">
    <location>
        <begin position="6"/>
        <end position="64"/>
    </location>
</feature>
<accession>A0A9P9AIR1</accession>
<dbReference type="AlphaFoldDB" id="A0A9P9AIR1"/>
<evidence type="ECO:0000313" key="3">
    <source>
        <dbReference type="Proteomes" id="UP000777438"/>
    </source>
</evidence>
<dbReference type="Proteomes" id="UP000777438">
    <property type="component" value="Unassembled WGS sequence"/>
</dbReference>
<dbReference type="SUPFAM" id="SSF54236">
    <property type="entry name" value="Ubiquitin-like"/>
    <property type="match status" value="1"/>
</dbReference>
<name>A0A9P9AIR1_9HYPO</name>
<dbReference type="CDD" id="cd17039">
    <property type="entry name" value="Ubl_ubiquitin_like"/>
    <property type="match status" value="1"/>
</dbReference>
<dbReference type="EMBL" id="JAGPYM010000208">
    <property type="protein sequence ID" value="KAH6865354.1"/>
    <property type="molecule type" value="Genomic_DNA"/>
</dbReference>